<dbReference type="SUPFAM" id="SSF56655">
    <property type="entry name" value="Carbohydrate phosphatase"/>
    <property type="match status" value="1"/>
</dbReference>
<dbReference type="Pfam" id="PF00459">
    <property type="entry name" value="Inositol_P"/>
    <property type="match status" value="1"/>
</dbReference>
<dbReference type="InterPro" id="IPR000760">
    <property type="entry name" value="Inositol_monophosphatase-like"/>
</dbReference>
<dbReference type="AlphaFoldDB" id="A0A6G9YCQ0"/>
<sequence length="128" mass="13005">MTAVATTVTSAAGMSYAPSPVTNQYNSALSRQNTATDRFVTPVVASVPCTSNLGPTAWQIADVAAGRLDLFWQFGVDPANLLGPALVAREAGASVRTCAGAPWTPDADSFLVGPSGLVSLAVRALAPA</sequence>
<dbReference type="KEGG" id="nah:F5544_15595"/>
<dbReference type="Proteomes" id="UP000503540">
    <property type="component" value="Chromosome"/>
</dbReference>
<name>A0A6G9YCQ0_9NOCA</name>
<protein>
    <submittedName>
        <fullName evidence="1">Uncharacterized protein</fullName>
    </submittedName>
</protein>
<dbReference type="Gene3D" id="3.40.190.80">
    <property type="match status" value="1"/>
</dbReference>
<evidence type="ECO:0000313" key="1">
    <source>
        <dbReference type="EMBL" id="QIS11001.1"/>
    </source>
</evidence>
<reference evidence="1 2" key="1">
    <citation type="journal article" date="2019" name="ACS Chem. Biol.">
        <title>Identification and Mobilization of a Cryptic Antibiotic Biosynthesis Gene Locus from a Human-Pathogenic Nocardia Isolate.</title>
        <authorList>
            <person name="Herisse M."/>
            <person name="Ishida K."/>
            <person name="Porter J.L."/>
            <person name="Howden B."/>
            <person name="Hertweck C."/>
            <person name="Stinear T.P."/>
            <person name="Pidot S.J."/>
        </authorList>
    </citation>
    <scope>NUCLEOTIDE SEQUENCE [LARGE SCALE GENOMIC DNA]</scope>
    <source>
        <strain evidence="1 2">AUSMDU00012717</strain>
    </source>
</reference>
<organism evidence="1 2">
    <name type="scientific">Nocardia arthritidis</name>
    <dbReference type="NCBI Taxonomy" id="228602"/>
    <lineage>
        <taxon>Bacteria</taxon>
        <taxon>Bacillati</taxon>
        <taxon>Actinomycetota</taxon>
        <taxon>Actinomycetes</taxon>
        <taxon>Mycobacteriales</taxon>
        <taxon>Nocardiaceae</taxon>
        <taxon>Nocardia</taxon>
    </lineage>
</organism>
<keyword evidence="2" id="KW-1185">Reference proteome</keyword>
<proteinExistence type="predicted"/>
<dbReference type="EMBL" id="CP046172">
    <property type="protein sequence ID" value="QIS11001.1"/>
    <property type="molecule type" value="Genomic_DNA"/>
</dbReference>
<evidence type="ECO:0000313" key="2">
    <source>
        <dbReference type="Proteomes" id="UP000503540"/>
    </source>
</evidence>
<gene>
    <name evidence="1" type="ORF">F5544_15595</name>
</gene>
<accession>A0A6G9YCQ0</accession>